<keyword evidence="3" id="KW-1185">Reference proteome</keyword>
<dbReference type="InterPro" id="IPR046676">
    <property type="entry name" value="DUF6546"/>
</dbReference>
<evidence type="ECO:0000313" key="3">
    <source>
        <dbReference type="Proteomes" id="UP000054321"/>
    </source>
</evidence>
<name>A0A0C3CV99_OIDMZ</name>
<dbReference type="AlphaFoldDB" id="A0A0C3CV99"/>
<protein>
    <recommendedName>
        <fullName evidence="1">DUF6546 domain-containing protein</fullName>
    </recommendedName>
</protein>
<accession>A0A0C3CV99</accession>
<dbReference type="STRING" id="913774.A0A0C3CV99"/>
<dbReference type="InParanoid" id="A0A0C3CV99"/>
<dbReference type="EMBL" id="KN832894">
    <property type="protein sequence ID" value="KIM93602.1"/>
    <property type="molecule type" value="Genomic_DNA"/>
</dbReference>
<reference evidence="3" key="2">
    <citation type="submission" date="2015-01" db="EMBL/GenBank/DDBJ databases">
        <title>Evolutionary Origins and Diversification of the Mycorrhizal Mutualists.</title>
        <authorList>
            <consortium name="DOE Joint Genome Institute"/>
            <consortium name="Mycorrhizal Genomics Consortium"/>
            <person name="Kohler A."/>
            <person name="Kuo A."/>
            <person name="Nagy L.G."/>
            <person name="Floudas D."/>
            <person name="Copeland A."/>
            <person name="Barry K.W."/>
            <person name="Cichocki N."/>
            <person name="Veneault-Fourrey C."/>
            <person name="LaButti K."/>
            <person name="Lindquist E.A."/>
            <person name="Lipzen A."/>
            <person name="Lundell T."/>
            <person name="Morin E."/>
            <person name="Murat C."/>
            <person name="Riley R."/>
            <person name="Ohm R."/>
            <person name="Sun H."/>
            <person name="Tunlid A."/>
            <person name="Henrissat B."/>
            <person name="Grigoriev I.V."/>
            <person name="Hibbett D.S."/>
            <person name="Martin F."/>
        </authorList>
    </citation>
    <scope>NUCLEOTIDE SEQUENCE [LARGE SCALE GENOMIC DNA]</scope>
    <source>
        <strain evidence="3">Zn</strain>
    </source>
</reference>
<dbReference type="Pfam" id="PF20183">
    <property type="entry name" value="DUF6546"/>
    <property type="match status" value="1"/>
</dbReference>
<reference evidence="2 3" key="1">
    <citation type="submission" date="2014-04" db="EMBL/GenBank/DDBJ databases">
        <authorList>
            <consortium name="DOE Joint Genome Institute"/>
            <person name="Kuo A."/>
            <person name="Martino E."/>
            <person name="Perotto S."/>
            <person name="Kohler A."/>
            <person name="Nagy L.G."/>
            <person name="Floudas D."/>
            <person name="Copeland A."/>
            <person name="Barry K.W."/>
            <person name="Cichocki N."/>
            <person name="Veneault-Fourrey C."/>
            <person name="LaButti K."/>
            <person name="Lindquist E.A."/>
            <person name="Lipzen A."/>
            <person name="Lundell T."/>
            <person name="Morin E."/>
            <person name="Murat C."/>
            <person name="Sun H."/>
            <person name="Tunlid A."/>
            <person name="Henrissat B."/>
            <person name="Grigoriev I.V."/>
            <person name="Hibbett D.S."/>
            <person name="Martin F."/>
            <person name="Nordberg H.P."/>
            <person name="Cantor M.N."/>
            <person name="Hua S.X."/>
        </authorList>
    </citation>
    <scope>NUCLEOTIDE SEQUENCE [LARGE SCALE GENOMIC DNA]</scope>
    <source>
        <strain evidence="2 3">Zn</strain>
    </source>
</reference>
<evidence type="ECO:0000259" key="1">
    <source>
        <dbReference type="Pfam" id="PF20183"/>
    </source>
</evidence>
<evidence type="ECO:0000313" key="2">
    <source>
        <dbReference type="EMBL" id="KIM93602.1"/>
    </source>
</evidence>
<dbReference type="Proteomes" id="UP000054321">
    <property type="component" value="Unassembled WGS sequence"/>
</dbReference>
<sequence length="383" mass="43634">MTFTRAIETLFNHLSTWRTQDVRESGIELSLRAYSPSDLAGMDHNARWKRLCNEGSHDLQDLKFEKSYLRLVAANENASSQQELLPELSIVTKLELQNTRHFWPATACLIASKLPRLVSIDFCLWDSEKKDLPLRLRARSGFIKGIPSLPPSARQFTLSYGYSPPSLETYSPPNIIPAGEDDALSTSLRIFSQQLTSLYLSSLVVASEFFWPLDSDLTPGNAPHWPNLTSLRIEYCAVTPYGEWLFERDPDDEIESDSDRSWDVSEFMSEPQLRAREDWATDHFRVIPNARLMNDFYLAAGHAAAKMPRLKEMALVAINPDREHTLAFTVADTLASLTIRSKPIFKLEANVLDVWKEAARERTGAELAVHFLLPDMFEEWLNK</sequence>
<feature type="domain" description="DUF6546" evidence="1">
    <location>
        <begin position="291"/>
        <end position="369"/>
    </location>
</feature>
<organism evidence="2 3">
    <name type="scientific">Oidiodendron maius (strain Zn)</name>
    <dbReference type="NCBI Taxonomy" id="913774"/>
    <lineage>
        <taxon>Eukaryota</taxon>
        <taxon>Fungi</taxon>
        <taxon>Dikarya</taxon>
        <taxon>Ascomycota</taxon>
        <taxon>Pezizomycotina</taxon>
        <taxon>Leotiomycetes</taxon>
        <taxon>Leotiomycetes incertae sedis</taxon>
        <taxon>Myxotrichaceae</taxon>
        <taxon>Oidiodendron</taxon>
    </lineage>
</organism>
<gene>
    <name evidence="2" type="ORF">OIDMADRAFT_137588</name>
</gene>
<proteinExistence type="predicted"/>
<dbReference type="OrthoDB" id="3439316at2759"/>
<dbReference type="HOGENOM" id="CLU_029473_2_0_1"/>